<dbReference type="InterPro" id="IPR029063">
    <property type="entry name" value="SAM-dependent_MTases_sf"/>
</dbReference>
<dbReference type="Pfam" id="PF08241">
    <property type="entry name" value="Methyltransf_11"/>
    <property type="match status" value="1"/>
</dbReference>
<gene>
    <name evidence="2" type="ORF">ACFO0N_11805</name>
</gene>
<evidence type="ECO:0000313" key="2">
    <source>
        <dbReference type="EMBL" id="MFC4358625.1"/>
    </source>
</evidence>
<dbReference type="InterPro" id="IPR013216">
    <property type="entry name" value="Methyltransf_11"/>
</dbReference>
<evidence type="ECO:0000259" key="1">
    <source>
        <dbReference type="Pfam" id="PF08241"/>
    </source>
</evidence>
<comment type="caution">
    <text evidence="2">The sequence shown here is derived from an EMBL/GenBank/DDBJ whole genome shotgun (WGS) entry which is preliminary data.</text>
</comment>
<name>A0ABD5PCM5_9EURY</name>
<proteinExistence type="predicted"/>
<dbReference type="SUPFAM" id="SSF53335">
    <property type="entry name" value="S-adenosyl-L-methionine-dependent methyltransferases"/>
    <property type="match status" value="1"/>
</dbReference>
<keyword evidence="2" id="KW-0808">Transferase</keyword>
<sequence>MDHADARYLESKRTVDARARNRRVRDRLLADLPSRPDVAEVGAGTGSFVPTLLEWGVDAGTYRGVDRDEGVLRYALATLPDELDGSYSVGSDNPTGHDDALGGFRVGDLDVSFAVGDLLDEDLPVEAGTADLLVAQAVFDLVPLGPAMDAVERALRPSGLAYLPITFDGVSLFAPEHPADDAVLDAYHAHIDDVPGRDSRAGRHLLDRLRERDADLLAVGASDWVVRPVDGAYPADERHFLGRILDFVADAVGGGDADVLAPADDGDGADDGGDDADDWLATRRRQLADAELTYVAHQYDLLYRAPD</sequence>
<reference evidence="2 3" key="1">
    <citation type="journal article" date="2019" name="Int. J. Syst. Evol. Microbiol.">
        <title>The Global Catalogue of Microorganisms (GCM) 10K type strain sequencing project: providing services to taxonomists for standard genome sequencing and annotation.</title>
        <authorList>
            <consortium name="The Broad Institute Genomics Platform"/>
            <consortium name="The Broad Institute Genome Sequencing Center for Infectious Disease"/>
            <person name="Wu L."/>
            <person name="Ma J."/>
        </authorList>
    </citation>
    <scope>NUCLEOTIDE SEQUENCE [LARGE SCALE GENOMIC DNA]</scope>
    <source>
        <strain evidence="2 3">CGMCC 1.12553</strain>
    </source>
</reference>
<organism evidence="2 3">
    <name type="scientific">Halobium salinum</name>
    <dbReference type="NCBI Taxonomy" id="1364940"/>
    <lineage>
        <taxon>Archaea</taxon>
        <taxon>Methanobacteriati</taxon>
        <taxon>Methanobacteriota</taxon>
        <taxon>Stenosarchaea group</taxon>
        <taxon>Halobacteria</taxon>
        <taxon>Halobacteriales</taxon>
        <taxon>Haloferacaceae</taxon>
        <taxon>Halobium</taxon>
    </lineage>
</organism>
<dbReference type="AlphaFoldDB" id="A0ABD5PCM5"/>
<protein>
    <submittedName>
        <fullName evidence="2">Class I SAM-dependent methyltransferase</fullName>
        <ecNumber evidence="2">2.1.1.-</ecNumber>
    </submittedName>
</protein>
<accession>A0ABD5PCM5</accession>
<keyword evidence="3" id="KW-1185">Reference proteome</keyword>
<dbReference type="GO" id="GO:0032259">
    <property type="term" value="P:methylation"/>
    <property type="evidence" value="ECO:0007669"/>
    <property type="project" value="UniProtKB-KW"/>
</dbReference>
<dbReference type="Proteomes" id="UP001595921">
    <property type="component" value="Unassembled WGS sequence"/>
</dbReference>
<evidence type="ECO:0000313" key="3">
    <source>
        <dbReference type="Proteomes" id="UP001595921"/>
    </source>
</evidence>
<dbReference type="EMBL" id="JBHSDS010000006">
    <property type="protein sequence ID" value="MFC4358625.1"/>
    <property type="molecule type" value="Genomic_DNA"/>
</dbReference>
<dbReference type="GO" id="GO:0008168">
    <property type="term" value="F:methyltransferase activity"/>
    <property type="evidence" value="ECO:0007669"/>
    <property type="project" value="UniProtKB-KW"/>
</dbReference>
<dbReference type="EC" id="2.1.1.-" evidence="2"/>
<dbReference type="Gene3D" id="3.40.50.150">
    <property type="entry name" value="Vaccinia Virus protein VP39"/>
    <property type="match status" value="1"/>
</dbReference>
<dbReference type="RefSeq" id="WP_267623590.1">
    <property type="nucleotide sequence ID" value="NZ_JAODIW010000008.1"/>
</dbReference>
<keyword evidence="2" id="KW-0489">Methyltransferase</keyword>
<feature type="domain" description="Methyltransferase type 11" evidence="1">
    <location>
        <begin position="40"/>
        <end position="162"/>
    </location>
</feature>